<keyword evidence="8" id="KW-0547">Nucleotide-binding</keyword>
<dbReference type="SUPFAM" id="SSF52540">
    <property type="entry name" value="P-loop containing nucleoside triphosphate hydrolases"/>
    <property type="match status" value="1"/>
</dbReference>
<keyword evidence="8" id="KW-0067">ATP-binding</keyword>
<dbReference type="PANTHER" id="PTHR46638">
    <property type="entry name" value="CORRINOID ADENOSYLTRANSFERASE"/>
    <property type="match status" value="1"/>
</dbReference>
<dbReference type="PANTHER" id="PTHR46638:SF1">
    <property type="entry name" value="CORRINOID ADENOSYLTRANSFERASE"/>
    <property type="match status" value="1"/>
</dbReference>
<protein>
    <recommendedName>
        <fullName evidence="3 8">Corrinoid adenosyltransferase</fullName>
        <ecNumber evidence="3 8">2.5.1.17</ecNumber>
    </recommendedName>
    <alternativeName>
        <fullName evidence="8">Cob(II)alamin adenosyltransferase</fullName>
    </alternativeName>
    <alternativeName>
        <fullName evidence="8">Cob(II)yrinic acid a,c-diamide adenosyltransferase</fullName>
    </alternativeName>
</protein>
<dbReference type="NCBIfam" id="NF004637">
    <property type="entry name" value="PRK05986.1"/>
    <property type="match status" value="1"/>
</dbReference>
<comment type="similarity">
    <text evidence="2 8">Belongs to the Cob(I)alamin adenosyltransferase family.</text>
</comment>
<evidence type="ECO:0000313" key="11">
    <source>
        <dbReference type="Proteomes" id="UP001481413"/>
    </source>
</evidence>
<keyword evidence="11" id="KW-1185">Reference proteome</keyword>
<gene>
    <name evidence="10" type="primary">cobO</name>
    <name evidence="10" type="ORF">NBRC116585_25640</name>
</gene>
<dbReference type="Proteomes" id="UP001481413">
    <property type="component" value="Unassembled WGS sequence"/>
</dbReference>
<dbReference type="InterPro" id="IPR027417">
    <property type="entry name" value="P-loop_NTPase"/>
</dbReference>
<evidence type="ECO:0000256" key="6">
    <source>
        <dbReference type="ARBA" id="ARBA00048555"/>
    </source>
</evidence>
<dbReference type="PIRSF" id="PIRSF015617">
    <property type="entry name" value="Adensltrnsf_CobA"/>
    <property type="match status" value="1"/>
</dbReference>
<dbReference type="NCBIfam" id="TIGR00708">
    <property type="entry name" value="cobA"/>
    <property type="match status" value="1"/>
</dbReference>
<dbReference type="Pfam" id="PF02572">
    <property type="entry name" value="CobA_CobO_BtuR"/>
    <property type="match status" value="1"/>
</dbReference>
<comment type="catalytic activity">
    <reaction evidence="6 8">
        <text>2 cob(II)yrinate a,c diamide + reduced [electron-transfer flavoprotein] + 2 ATP = 2 adenosylcob(III)yrinate a,c-diamide + 2 triphosphate + oxidized [electron-transfer flavoprotein] + 3 H(+)</text>
        <dbReference type="Rhea" id="RHEA:11528"/>
        <dbReference type="Rhea" id="RHEA-COMP:10685"/>
        <dbReference type="Rhea" id="RHEA-COMP:10686"/>
        <dbReference type="ChEBI" id="CHEBI:15378"/>
        <dbReference type="ChEBI" id="CHEBI:18036"/>
        <dbReference type="ChEBI" id="CHEBI:30616"/>
        <dbReference type="ChEBI" id="CHEBI:57692"/>
        <dbReference type="ChEBI" id="CHEBI:58307"/>
        <dbReference type="ChEBI" id="CHEBI:58503"/>
        <dbReference type="ChEBI" id="CHEBI:58537"/>
        <dbReference type="EC" id="2.5.1.17"/>
    </reaction>
</comment>
<reference evidence="10 11" key="1">
    <citation type="submission" date="2024-04" db="EMBL/GenBank/DDBJ databases">
        <title>Draft genome sequence of Thalassolituus maritimus NBRC 116585.</title>
        <authorList>
            <person name="Miyakawa T."/>
            <person name="Kusuya Y."/>
            <person name="Miura T."/>
        </authorList>
    </citation>
    <scope>NUCLEOTIDE SEQUENCE [LARGE SCALE GENOMIC DNA]</scope>
    <source>
        <strain evidence="10 11">5NW40-0001</strain>
    </source>
</reference>
<dbReference type="EC" id="2.5.1.17" evidence="3 8"/>
<comment type="pathway">
    <text evidence="1 8">Cofactor biosynthesis; adenosylcobalamin biosynthesis; adenosylcobalamin from cob(II)yrinate a,c-diamide: step 2/7.</text>
</comment>
<sequence length="212" mass="23469">MTDDVNNDQSSDNKEQIKNERHKKKSQKQKEKVDAGIAKATEERGIVIVITGNGKGKSTSGFGTVARAVGHGYKAAVVQFIKGQWDCGERNLLQQNGVPFAVMGTGFTWETQDRAADMAAAEEVWAEAKKFLADPQYHVVLLDELTYMLGYDYLNSEEVLDAIRNRPAEQSVVVTGRGAIKPLRDLADTISEIKDEKHAYRAGIKARKGVDW</sequence>
<evidence type="ECO:0000256" key="3">
    <source>
        <dbReference type="ARBA" id="ARBA00012454"/>
    </source>
</evidence>
<comment type="subcellular location">
    <subcellularLocation>
        <location evidence="8">Cytoplasm</location>
    </subcellularLocation>
</comment>
<proteinExistence type="inferred from homology"/>
<evidence type="ECO:0000256" key="5">
    <source>
        <dbReference type="ARBA" id="ARBA00024929"/>
    </source>
</evidence>
<keyword evidence="4 8" id="KW-0627">Porphyrin biosynthesis</keyword>
<dbReference type="RefSeq" id="WP_353295667.1">
    <property type="nucleotide sequence ID" value="NZ_BAABWH010000007.1"/>
</dbReference>
<dbReference type="Gene3D" id="3.40.50.300">
    <property type="entry name" value="P-loop containing nucleotide triphosphate hydrolases"/>
    <property type="match status" value="1"/>
</dbReference>
<evidence type="ECO:0000256" key="9">
    <source>
        <dbReference type="SAM" id="MobiDB-lite"/>
    </source>
</evidence>
<evidence type="ECO:0000256" key="4">
    <source>
        <dbReference type="ARBA" id="ARBA00023244"/>
    </source>
</evidence>
<name>A0ABQ0A227_9GAMM</name>
<accession>A0ABQ0A227</accession>
<dbReference type="InterPro" id="IPR003724">
    <property type="entry name" value="CblAdoTrfase_CobA"/>
</dbReference>
<evidence type="ECO:0000256" key="2">
    <source>
        <dbReference type="ARBA" id="ARBA00007487"/>
    </source>
</evidence>
<organism evidence="10 11">
    <name type="scientific">Thalassolituus maritimus</name>
    <dbReference type="NCBI Taxonomy" id="484498"/>
    <lineage>
        <taxon>Bacteria</taxon>
        <taxon>Pseudomonadati</taxon>
        <taxon>Pseudomonadota</taxon>
        <taxon>Gammaproteobacteria</taxon>
        <taxon>Oceanospirillales</taxon>
        <taxon>Oceanospirillaceae</taxon>
        <taxon>Thalassolituus</taxon>
    </lineage>
</organism>
<keyword evidence="8" id="KW-0808">Transferase</keyword>
<dbReference type="CDD" id="cd00561">
    <property type="entry name" value="CobA_ACA"/>
    <property type="match status" value="1"/>
</dbReference>
<comment type="caution">
    <text evidence="10">The sequence shown here is derived from an EMBL/GenBank/DDBJ whole genome shotgun (WGS) entry which is preliminary data.</text>
</comment>
<keyword evidence="8" id="KW-0963">Cytoplasm</keyword>
<evidence type="ECO:0000313" key="10">
    <source>
        <dbReference type="EMBL" id="GAA6146446.1"/>
    </source>
</evidence>
<evidence type="ECO:0000256" key="8">
    <source>
        <dbReference type="PIRNR" id="PIRNR015617"/>
    </source>
</evidence>
<feature type="region of interest" description="Disordered" evidence="9">
    <location>
        <begin position="1"/>
        <end position="36"/>
    </location>
</feature>
<comment type="catalytic activity">
    <reaction evidence="7 8">
        <text>2 cob(II)alamin + reduced [electron-transfer flavoprotein] + 2 ATP = 2 adenosylcob(III)alamin + 2 triphosphate + oxidized [electron-transfer flavoprotein] + 3 H(+)</text>
        <dbReference type="Rhea" id="RHEA:28671"/>
        <dbReference type="Rhea" id="RHEA-COMP:10685"/>
        <dbReference type="Rhea" id="RHEA-COMP:10686"/>
        <dbReference type="ChEBI" id="CHEBI:15378"/>
        <dbReference type="ChEBI" id="CHEBI:16304"/>
        <dbReference type="ChEBI" id="CHEBI:18036"/>
        <dbReference type="ChEBI" id="CHEBI:18408"/>
        <dbReference type="ChEBI" id="CHEBI:30616"/>
        <dbReference type="ChEBI" id="CHEBI:57692"/>
        <dbReference type="ChEBI" id="CHEBI:58307"/>
        <dbReference type="EC" id="2.5.1.17"/>
    </reaction>
</comment>
<keyword evidence="8" id="KW-0169">Cobalamin biosynthesis</keyword>
<comment type="function">
    <text evidence="5 8">Required for both de novo synthesis of the corrin ring for the assimilation of exogenous corrinoids. Participates in the adenosylation of a variety of incomplete and complete corrinoids.</text>
</comment>
<evidence type="ECO:0000256" key="7">
    <source>
        <dbReference type="ARBA" id="ARBA00048692"/>
    </source>
</evidence>
<evidence type="ECO:0000256" key="1">
    <source>
        <dbReference type="ARBA" id="ARBA00005121"/>
    </source>
</evidence>
<dbReference type="EMBL" id="BAABWH010000007">
    <property type="protein sequence ID" value="GAA6146446.1"/>
    <property type="molecule type" value="Genomic_DNA"/>
</dbReference>